<name>A0AB37GDF1_CORAY</name>
<dbReference type="EMBL" id="CP066023">
    <property type="protein sequence ID" value="QQB83302.1"/>
    <property type="molecule type" value="Genomic_DNA"/>
</dbReference>
<proteinExistence type="predicted"/>
<feature type="domain" description="GmrSD restriction endonucleases C-terminal" evidence="2">
    <location>
        <begin position="131"/>
        <end position="266"/>
    </location>
</feature>
<evidence type="ECO:0000259" key="2">
    <source>
        <dbReference type="Pfam" id="PF07510"/>
    </source>
</evidence>
<dbReference type="AlphaFoldDB" id="A0AB37GDF1"/>
<dbReference type="Pfam" id="PF07510">
    <property type="entry name" value="GmrSD_C"/>
    <property type="match status" value="1"/>
</dbReference>
<keyword evidence="3" id="KW-0255">Endonuclease</keyword>
<gene>
    <name evidence="3" type="ORF">I6G95_02925</name>
    <name evidence="4" type="ORF">I6H48_03505</name>
</gene>
<evidence type="ECO:0000313" key="3">
    <source>
        <dbReference type="EMBL" id="QPR31424.1"/>
    </source>
</evidence>
<feature type="region of interest" description="Disordered" evidence="1">
    <location>
        <begin position="54"/>
        <end position="85"/>
    </location>
</feature>
<organism evidence="3 5">
    <name type="scientific">Corynebacterium amycolatum</name>
    <dbReference type="NCBI Taxonomy" id="43765"/>
    <lineage>
        <taxon>Bacteria</taxon>
        <taxon>Bacillati</taxon>
        <taxon>Actinomycetota</taxon>
        <taxon>Actinomycetes</taxon>
        <taxon>Mycobacteriales</taxon>
        <taxon>Corynebacteriaceae</taxon>
        <taxon>Corynebacterium</taxon>
    </lineage>
</organism>
<protein>
    <submittedName>
        <fullName evidence="3">HNH endonuclease</fullName>
    </submittedName>
</protein>
<dbReference type="InterPro" id="IPR011089">
    <property type="entry name" value="GmrSD_C"/>
</dbReference>
<keyword evidence="6" id="KW-1185">Reference proteome</keyword>
<keyword evidence="3" id="KW-0540">Nuclease</keyword>
<dbReference type="PANTHER" id="PTHR24094">
    <property type="entry name" value="SECRETED PROTEIN"/>
    <property type="match status" value="1"/>
</dbReference>
<dbReference type="RefSeq" id="WP_197915104.1">
    <property type="nucleotide sequence ID" value="NZ_CP065628.1"/>
</dbReference>
<dbReference type="GO" id="GO:0004519">
    <property type="term" value="F:endonuclease activity"/>
    <property type="evidence" value="ECO:0007669"/>
    <property type="project" value="UniProtKB-KW"/>
</dbReference>
<keyword evidence="3" id="KW-0378">Hydrolase</keyword>
<evidence type="ECO:0000313" key="5">
    <source>
        <dbReference type="Proteomes" id="UP000594774"/>
    </source>
</evidence>
<accession>A0AB37GDF1</accession>
<sequence>MKLKKNRVIVAMLGAAAILLLAQIPLASSNPFEMVYHIAISVQNLANRTSSGIGAIKGEDKRPPKASRHVFPSPTAPERLGPASIDRDTVETMLDSLQIREKSIVPYERSLFGQRWSDDVSVQYGHDGCGTRDNILNRDLSNVRHRSGTNGCVVISGDLVDPYTGIPIRFRKGEGSSSAIHIDHVVSLAHAMQVGAESWDAKTRLNFANDPDNLLATSSQANQEKGASDAANWQPQQAFRCIYAKIQIYVKYKYGLWATPAEMEALRLSLDQCATT</sequence>
<dbReference type="PANTHER" id="PTHR24094:SF15">
    <property type="entry name" value="AMP-DEPENDENT SYNTHETASE_LIGASE DOMAIN-CONTAINING PROTEIN-RELATED"/>
    <property type="match status" value="1"/>
</dbReference>
<dbReference type="EMBL" id="CP065628">
    <property type="protein sequence ID" value="QPR31424.1"/>
    <property type="molecule type" value="Genomic_DNA"/>
</dbReference>
<reference evidence="5 6" key="1">
    <citation type="submission" date="2020-12" db="EMBL/GenBank/DDBJ databases">
        <title>FDA dAtabase for Regulatory Grade micrObial Sequences (FDA-ARGOS): Supporting development and validation of Infectious Disease Dx tests.</title>
        <authorList>
            <person name="Sproer C."/>
            <person name="Gronow S."/>
            <person name="Severitt S."/>
            <person name="Schroder I."/>
            <person name="Tallon L."/>
            <person name="Sadzewicz L."/>
            <person name="Zhao X."/>
            <person name="Boylan J."/>
            <person name="Ott S."/>
            <person name="Bowen H."/>
            <person name="Vavikolanu K."/>
            <person name="Mehta A."/>
            <person name="Aluvathingal J."/>
            <person name="Nadendla S."/>
            <person name="Lowell S."/>
            <person name="Myers T."/>
            <person name="Yan Y."/>
            <person name="Sichtig H."/>
        </authorList>
    </citation>
    <scope>NUCLEOTIDE SEQUENCE [LARGE SCALE GENOMIC DNA]</scope>
    <source>
        <strain evidence="3 5">FDAARGOS_938</strain>
        <strain evidence="4 6">FDAARGOS_991</strain>
    </source>
</reference>
<evidence type="ECO:0000313" key="4">
    <source>
        <dbReference type="EMBL" id="QQB83302.1"/>
    </source>
</evidence>
<dbReference type="Proteomes" id="UP000594774">
    <property type="component" value="Chromosome"/>
</dbReference>
<evidence type="ECO:0000256" key="1">
    <source>
        <dbReference type="SAM" id="MobiDB-lite"/>
    </source>
</evidence>
<evidence type="ECO:0000313" key="6">
    <source>
        <dbReference type="Proteomes" id="UP000595198"/>
    </source>
</evidence>
<dbReference type="Proteomes" id="UP000595198">
    <property type="component" value="Chromosome"/>
</dbReference>